<dbReference type="EMBL" id="LANT01000009">
    <property type="protein sequence ID" value="KJV62928.1"/>
    <property type="molecule type" value="Genomic_DNA"/>
</dbReference>
<evidence type="ECO:0000313" key="16">
    <source>
        <dbReference type="Proteomes" id="UP000033754"/>
    </source>
</evidence>
<keyword evidence="9 13" id="KW-0663">Pyridoxal phosphate</keyword>
<comment type="caution">
    <text evidence="15">The sequence shown here is derived from an EMBL/GenBank/DDBJ whole genome shotgun (WGS) entry which is preliminary data.</text>
</comment>
<comment type="cofactor">
    <cofactor evidence="1 13">
        <name>pyridoxal 5'-phosphate</name>
        <dbReference type="ChEBI" id="CHEBI:597326"/>
    </cofactor>
</comment>
<evidence type="ECO:0000313" key="15">
    <source>
        <dbReference type="EMBL" id="KJV62928.1"/>
    </source>
</evidence>
<dbReference type="InterPro" id="IPR004839">
    <property type="entry name" value="Aminotransferase_I/II_large"/>
</dbReference>
<dbReference type="Proteomes" id="UP000033754">
    <property type="component" value="Unassembled WGS sequence"/>
</dbReference>
<accession>A0A0F3N4B4</accession>
<keyword evidence="15" id="KW-0032">Aminotransferase</keyword>
<feature type="domain" description="Aminotransferase class I/classII large" evidence="14">
    <location>
        <begin position="44"/>
        <end position="363"/>
    </location>
</feature>
<organism evidence="15 16">
    <name type="scientific">Anaplasma phagocytophilum str. NCH-1</name>
    <dbReference type="NCBI Taxonomy" id="1359161"/>
    <lineage>
        <taxon>Bacteria</taxon>
        <taxon>Pseudomonadati</taxon>
        <taxon>Pseudomonadota</taxon>
        <taxon>Alphaproteobacteria</taxon>
        <taxon>Rickettsiales</taxon>
        <taxon>Anaplasmataceae</taxon>
        <taxon>Anaplasma</taxon>
        <taxon>phagocytophilum group</taxon>
    </lineage>
</organism>
<evidence type="ECO:0000256" key="11">
    <source>
        <dbReference type="ARBA" id="ARBA00033381"/>
    </source>
</evidence>
<dbReference type="InterPro" id="IPR015421">
    <property type="entry name" value="PyrdxlP-dep_Trfase_major"/>
</dbReference>
<evidence type="ECO:0000256" key="2">
    <source>
        <dbReference type="ARBA" id="ARBA00004746"/>
    </source>
</evidence>
<dbReference type="InterPro" id="IPR050087">
    <property type="entry name" value="AON_synthase_class-II"/>
</dbReference>
<evidence type="ECO:0000256" key="5">
    <source>
        <dbReference type="ARBA" id="ARBA00013187"/>
    </source>
</evidence>
<protein>
    <recommendedName>
        <fullName evidence="6">5-aminolevulinate synthase</fullName>
        <ecNumber evidence="5">2.3.1.47</ecNumber>
    </recommendedName>
    <alternativeName>
        <fullName evidence="10">7-keto-8-amino-pelargonic acid synthase</fullName>
    </alternativeName>
    <alternativeName>
        <fullName evidence="11">8-amino-7-ketopelargonate synthase</fullName>
    </alternativeName>
</protein>
<dbReference type="EC" id="2.3.1.47" evidence="5"/>
<evidence type="ECO:0000256" key="1">
    <source>
        <dbReference type="ARBA" id="ARBA00001933"/>
    </source>
</evidence>
<evidence type="ECO:0000256" key="4">
    <source>
        <dbReference type="ARBA" id="ARBA00011738"/>
    </source>
</evidence>
<dbReference type="PATRIC" id="fig|1359161.3.peg.1549"/>
<dbReference type="RefSeq" id="WP_011451090.1">
    <property type="nucleotide sequence ID" value="NZ_LANT01000009.1"/>
</dbReference>
<dbReference type="Gene3D" id="3.40.640.10">
    <property type="entry name" value="Type I PLP-dependent aspartate aminotransferase-like (Major domain)"/>
    <property type="match status" value="1"/>
</dbReference>
<dbReference type="PANTHER" id="PTHR13693">
    <property type="entry name" value="CLASS II AMINOTRANSFERASE/8-AMINO-7-OXONONANOATE SYNTHASE"/>
    <property type="match status" value="1"/>
</dbReference>
<gene>
    <name evidence="15" type="ORF">EPHNCH_1359</name>
</gene>
<evidence type="ECO:0000256" key="12">
    <source>
        <dbReference type="ARBA" id="ARBA00047715"/>
    </source>
</evidence>
<evidence type="ECO:0000256" key="13">
    <source>
        <dbReference type="RuleBase" id="RU003693"/>
    </source>
</evidence>
<name>A0A0F3N4B4_ANAPH</name>
<dbReference type="GO" id="GO:0030170">
    <property type="term" value="F:pyridoxal phosphate binding"/>
    <property type="evidence" value="ECO:0007669"/>
    <property type="project" value="InterPro"/>
</dbReference>
<keyword evidence="7 15" id="KW-0808">Transferase</keyword>
<comment type="similarity">
    <text evidence="3">Belongs to the class-II pyridoxal-phosphate-dependent aminotransferase family. BioF subfamily.</text>
</comment>
<evidence type="ECO:0000259" key="14">
    <source>
        <dbReference type="Pfam" id="PF00155"/>
    </source>
</evidence>
<dbReference type="InterPro" id="IPR001917">
    <property type="entry name" value="Aminotrans_II_pyridoxalP_BS"/>
</dbReference>
<evidence type="ECO:0000256" key="8">
    <source>
        <dbReference type="ARBA" id="ARBA00022756"/>
    </source>
</evidence>
<dbReference type="Pfam" id="PF00155">
    <property type="entry name" value="Aminotran_1_2"/>
    <property type="match status" value="1"/>
</dbReference>
<dbReference type="GO" id="GO:0008710">
    <property type="term" value="F:8-amino-7-oxononanoate synthase activity"/>
    <property type="evidence" value="ECO:0007669"/>
    <property type="project" value="UniProtKB-EC"/>
</dbReference>
<evidence type="ECO:0000256" key="7">
    <source>
        <dbReference type="ARBA" id="ARBA00022679"/>
    </source>
</evidence>
<dbReference type="PANTHER" id="PTHR13693:SF100">
    <property type="entry name" value="8-AMINO-7-OXONONANOATE SYNTHASE"/>
    <property type="match status" value="1"/>
</dbReference>
<evidence type="ECO:0000256" key="9">
    <source>
        <dbReference type="ARBA" id="ARBA00022898"/>
    </source>
</evidence>
<dbReference type="PROSITE" id="PS00599">
    <property type="entry name" value="AA_TRANSFER_CLASS_2"/>
    <property type="match status" value="1"/>
</dbReference>
<dbReference type="InterPro" id="IPR015424">
    <property type="entry name" value="PyrdxlP-dep_Trfase"/>
</dbReference>
<evidence type="ECO:0000256" key="3">
    <source>
        <dbReference type="ARBA" id="ARBA00010008"/>
    </source>
</evidence>
<evidence type="ECO:0000256" key="10">
    <source>
        <dbReference type="ARBA" id="ARBA00032610"/>
    </source>
</evidence>
<proteinExistence type="inferred from homology"/>
<dbReference type="AlphaFoldDB" id="A0A0F3N4B4"/>
<comment type="subunit">
    <text evidence="4">Homodimer.</text>
</comment>
<dbReference type="Gene3D" id="3.90.1150.10">
    <property type="entry name" value="Aspartate Aminotransferase, domain 1"/>
    <property type="match status" value="1"/>
</dbReference>
<dbReference type="GO" id="GO:0009102">
    <property type="term" value="P:biotin biosynthetic process"/>
    <property type="evidence" value="ECO:0007669"/>
    <property type="project" value="UniProtKB-KW"/>
</dbReference>
<reference evidence="15 16" key="1">
    <citation type="submission" date="2015-01" db="EMBL/GenBank/DDBJ databases">
        <title>Genome Sequencing of Rickettsiales.</title>
        <authorList>
            <person name="Daugherty S.C."/>
            <person name="Su Q."/>
            <person name="Abolude K."/>
            <person name="Beier-Sexton M."/>
            <person name="Carlyon J.A."/>
            <person name="Carter R."/>
            <person name="Day N.P."/>
            <person name="Dumler S.J."/>
            <person name="Dyachenko V."/>
            <person name="Godinez A."/>
            <person name="Kurtti T.J."/>
            <person name="Lichay M."/>
            <person name="Mullins K.E."/>
            <person name="Ott S."/>
            <person name="Pappas-Brown V."/>
            <person name="Paris D.H."/>
            <person name="Patel P."/>
            <person name="Richards A.L."/>
            <person name="Sadzewicz L."/>
            <person name="Sears K."/>
            <person name="Seidman D."/>
            <person name="Sengamalay N."/>
            <person name="Stenos J."/>
            <person name="Tallon L.J."/>
            <person name="Vincent G."/>
            <person name="Fraser C.M."/>
            <person name="Munderloh U."/>
            <person name="Dunning-Hotopp J.C."/>
        </authorList>
    </citation>
    <scope>NUCLEOTIDE SEQUENCE [LARGE SCALE GENOMIC DNA]</scope>
    <source>
        <strain evidence="15 16">NCH-1</strain>
    </source>
</reference>
<evidence type="ECO:0000256" key="6">
    <source>
        <dbReference type="ARBA" id="ARBA00017999"/>
    </source>
</evidence>
<comment type="pathway">
    <text evidence="2">Cofactor biosynthesis; biotin biosynthesis.</text>
</comment>
<dbReference type="SUPFAM" id="SSF53383">
    <property type="entry name" value="PLP-dependent transferases"/>
    <property type="match status" value="1"/>
</dbReference>
<sequence>MLKDILRERLEVIESNGLLRKLKQSTIQSSIAGRKIQNDAGNELTSFSCNDYMGLSTHDVVKQAAIDAINLYGMGARASRLTTGNHPLYAEIEAKLASLYGTEAALVFSSGYTTNIGSISALVGRHDMILADKFIHASSLDGARLSGATIYRFTHNNVDHCMQLISKYRELHDNCLILLENIYGVDGDLAPVDEFIQLAKEWNAWVIVDTAHGFGMLSSLQADIYVGTLSKAMGALGGFVCSSKITIEYLLNKSRSFIYTTALPPAIIAAASASIDLFKSYAEVPMRLAKEFCKIMELPEPQSHIVPLIMEDVRSVILAEQALAERGILVSAIRPPTAPTPRLRLTFTAAHKLIDVHRLCNALKACVVLTEAGNWRVL</sequence>
<dbReference type="GO" id="GO:0008483">
    <property type="term" value="F:transaminase activity"/>
    <property type="evidence" value="ECO:0007669"/>
    <property type="project" value="UniProtKB-KW"/>
</dbReference>
<keyword evidence="8" id="KW-0093">Biotin biosynthesis</keyword>
<dbReference type="InterPro" id="IPR015422">
    <property type="entry name" value="PyrdxlP-dep_Trfase_small"/>
</dbReference>
<comment type="catalytic activity">
    <reaction evidence="12">
        <text>6-carboxyhexanoyl-[ACP] + L-alanine + H(+) = (8S)-8-amino-7-oxononanoate + holo-[ACP] + CO2</text>
        <dbReference type="Rhea" id="RHEA:42288"/>
        <dbReference type="Rhea" id="RHEA-COMP:9685"/>
        <dbReference type="Rhea" id="RHEA-COMP:9955"/>
        <dbReference type="ChEBI" id="CHEBI:15378"/>
        <dbReference type="ChEBI" id="CHEBI:16526"/>
        <dbReference type="ChEBI" id="CHEBI:57972"/>
        <dbReference type="ChEBI" id="CHEBI:64479"/>
        <dbReference type="ChEBI" id="CHEBI:78846"/>
        <dbReference type="ChEBI" id="CHEBI:149468"/>
        <dbReference type="EC" id="2.3.1.47"/>
    </reaction>
</comment>